<keyword evidence="3 5" id="KW-0964">Secreted</keyword>
<keyword evidence="7" id="KW-1185">Reference proteome</keyword>
<reference evidence="6 7" key="1">
    <citation type="journal article" date="2007" name="Nature">
        <title>Genome of the marsupial Monodelphis domestica reveals innovation in non-coding sequences.</title>
        <authorList>
            <person name="Mikkelsen T.S."/>
            <person name="Wakefield M.J."/>
            <person name="Aken B."/>
            <person name="Amemiya C.T."/>
            <person name="Chang J.L."/>
            <person name="Duke S."/>
            <person name="Garber M."/>
            <person name="Gentles A.J."/>
            <person name="Goodstadt L."/>
            <person name="Heger A."/>
            <person name="Jurka J."/>
            <person name="Kamal M."/>
            <person name="Mauceli E."/>
            <person name="Searle S.M."/>
            <person name="Sharpe T."/>
            <person name="Baker M.L."/>
            <person name="Batzer M.A."/>
            <person name="Benos P.V."/>
            <person name="Belov K."/>
            <person name="Clamp M."/>
            <person name="Cook A."/>
            <person name="Cuff J."/>
            <person name="Das R."/>
            <person name="Davidow L."/>
            <person name="Deakin J.E."/>
            <person name="Fazzari M.J."/>
            <person name="Glass J.L."/>
            <person name="Grabherr M."/>
            <person name="Greally J.M."/>
            <person name="Gu W."/>
            <person name="Hore T.A."/>
            <person name="Huttley G.A."/>
            <person name="Kleber M."/>
            <person name="Jirtle R.L."/>
            <person name="Koina E."/>
            <person name="Lee J.T."/>
            <person name="Mahony S."/>
            <person name="Marra M.A."/>
            <person name="Miller R.D."/>
            <person name="Nicholls R.D."/>
            <person name="Oda M."/>
            <person name="Papenfuss A.T."/>
            <person name="Parra Z.E."/>
            <person name="Pollock D.D."/>
            <person name="Ray D.A."/>
            <person name="Schein J.E."/>
            <person name="Speed T.P."/>
            <person name="Thompson K."/>
            <person name="VandeBerg J.L."/>
            <person name="Wade C.M."/>
            <person name="Walker J.A."/>
            <person name="Waters P.D."/>
            <person name="Webber C."/>
            <person name="Weidman J.R."/>
            <person name="Xie X."/>
            <person name="Zody M.C."/>
            <person name="Baldwin J."/>
            <person name="Abdouelleil A."/>
            <person name="Abdulkadir J."/>
            <person name="Abebe A."/>
            <person name="Abera B."/>
            <person name="Abreu J."/>
            <person name="Acer S.C."/>
            <person name="Aftuck L."/>
            <person name="Alexander A."/>
            <person name="An P."/>
            <person name="Anderson E."/>
            <person name="Anderson S."/>
            <person name="Arachi H."/>
            <person name="Azer M."/>
            <person name="Bachantsang P."/>
            <person name="Barry A."/>
            <person name="Bayul T."/>
            <person name="Berlin A."/>
            <person name="Bessette D."/>
            <person name="Bloom T."/>
            <person name="Bloom T."/>
            <person name="Boguslavskiy L."/>
            <person name="Bonnet C."/>
            <person name="Boukhgalter B."/>
            <person name="Bourzgui I."/>
            <person name="Brown A."/>
            <person name="Cahill P."/>
            <person name="Channer S."/>
            <person name="Cheshatsang Y."/>
            <person name="Chuda L."/>
            <person name="Citroen M."/>
            <person name="Collymore A."/>
            <person name="Cooke P."/>
            <person name="Costello M."/>
            <person name="D'Aco K."/>
            <person name="Daza R."/>
            <person name="De Haan G."/>
            <person name="DeGray S."/>
            <person name="DeMaso C."/>
            <person name="Dhargay N."/>
            <person name="Dooley K."/>
            <person name="Dooley E."/>
            <person name="Doricent M."/>
            <person name="Dorje P."/>
            <person name="Dorjee K."/>
            <person name="Dupes A."/>
            <person name="Elong R."/>
            <person name="Falk J."/>
            <person name="Farina A."/>
            <person name="Faro S."/>
            <person name="Ferguson D."/>
            <person name="Fisher S."/>
            <person name="Foley C.D."/>
            <person name="Franke A."/>
            <person name="Friedrich D."/>
            <person name="Gadbois L."/>
            <person name="Gearin G."/>
            <person name="Gearin C.R."/>
            <person name="Giannoukos G."/>
            <person name="Goode T."/>
            <person name="Graham J."/>
            <person name="Grandbois E."/>
            <person name="Grewal S."/>
            <person name="Gyaltsen K."/>
            <person name="Hafez N."/>
            <person name="Hagos B."/>
            <person name="Hall J."/>
            <person name="Henson C."/>
            <person name="Hollinger A."/>
            <person name="Honan T."/>
            <person name="Huard M.D."/>
            <person name="Hughes L."/>
            <person name="Hurhula B."/>
            <person name="Husby M.E."/>
            <person name="Kamat A."/>
            <person name="Kanga B."/>
            <person name="Kashin S."/>
            <person name="Khazanovich D."/>
            <person name="Kisner P."/>
            <person name="Lance K."/>
            <person name="Lara M."/>
            <person name="Lee W."/>
            <person name="Lennon N."/>
            <person name="Letendre F."/>
            <person name="LeVine R."/>
            <person name="Lipovsky A."/>
            <person name="Liu X."/>
            <person name="Liu J."/>
            <person name="Liu S."/>
            <person name="Lokyitsang T."/>
            <person name="Lokyitsang Y."/>
            <person name="Lubonja R."/>
            <person name="Lui A."/>
            <person name="MacDonald P."/>
            <person name="Magnisalis V."/>
            <person name="Maru K."/>
            <person name="Matthews C."/>
            <person name="McCusker W."/>
            <person name="McDonough S."/>
            <person name="Mehta T."/>
            <person name="Meldrim J."/>
            <person name="Meneus L."/>
            <person name="Mihai O."/>
            <person name="Mihalev A."/>
            <person name="Mihova T."/>
            <person name="Mittelman R."/>
            <person name="Mlenga V."/>
            <person name="Montmayeur A."/>
            <person name="Mulrain L."/>
            <person name="Navidi A."/>
            <person name="Naylor J."/>
            <person name="Negash T."/>
            <person name="Nguyen T."/>
            <person name="Nguyen N."/>
            <person name="Nicol R."/>
            <person name="Norbu C."/>
            <person name="Norbu N."/>
            <person name="Novod N."/>
            <person name="O'Neill B."/>
            <person name="Osman S."/>
            <person name="Markiewicz E."/>
            <person name="Oyono O.L."/>
            <person name="Patti C."/>
            <person name="Phunkhang P."/>
            <person name="Pierre F."/>
            <person name="Priest M."/>
            <person name="Raghuraman S."/>
            <person name="Rege F."/>
            <person name="Reyes R."/>
            <person name="Rise C."/>
            <person name="Rogov P."/>
            <person name="Ross K."/>
            <person name="Ryan E."/>
            <person name="Settipalli S."/>
            <person name="Shea T."/>
            <person name="Sherpa N."/>
            <person name="Shi L."/>
            <person name="Shih D."/>
            <person name="Sparrow T."/>
            <person name="Spaulding J."/>
            <person name="Stalker J."/>
            <person name="Stange-Thomann N."/>
            <person name="Stavropoulos S."/>
            <person name="Stone C."/>
            <person name="Strader C."/>
            <person name="Tesfaye S."/>
            <person name="Thomson T."/>
            <person name="Thoulutsang Y."/>
            <person name="Thoulutsang D."/>
            <person name="Topham K."/>
            <person name="Topping I."/>
            <person name="Tsamla T."/>
            <person name="Vassiliev H."/>
            <person name="Vo A."/>
            <person name="Wangchuk T."/>
            <person name="Wangdi T."/>
            <person name="Weiand M."/>
            <person name="Wilkinson J."/>
            <person name="Wilson A."/>
            <person name="Yadav S."/>
            <person name="Young G."/>
            <person name="Yu Q."/>
            <person name="Zembek L."/>
            <person name="Zhong D."/>
            <person name="Zimmer A."/>
            <person name="Zwirko Z."/>
            <person name="Jaffe D.B."/>
            <person name="Alvarez P."/>
            <person name="Brockman W."/>
            <person name="Butler J."/>
            <person name="Chin C."/>
            <person name="Gnerre S."/>
            <person name="MacCallum I."/>
            <person name="Graves J.A."/>
            <person name="Ponting C.P."/>
            <person name="Breen M."/>
            <person name="Samollow P.B."/>
            <person name="Lander E.S."/>
            <person name="Lindblad-Toh K."/>
        </authorList>
    </citation>
    <scope>NUCLEOTIDE SEQUENCE [LARGE SCALE GENOMIC DNA]</scope>
</reference>
<gene>
    <name evidence="6" type="primary">LOC130453503</name>
</gene>
<dbReference type="KEGG" id="mdo:103092017"/>
<dbReference type="GeneTree" id="ENSGT00940000154371"/>
<evidence type="ECO:0000256" key="5">
    <source>
        <dbReference type="RuleBase" id="RU364124"/>
    </source>
</evidence>
<evidence type="ECO:0000256" key="1">
    <source>
        <dbReference type="ARBA" id="ARBA00004613"/>
    </source>
</evidence>
<evidence type="ECO:0000313" key="6">
    <source>
        <dbReference type="Ensembl" id="ENSMODP00000052590.1"/>
    </source>
</evidence>
<comment type="similarity">
    <text evidence="2 5">Belongs to the beta-microseminoprotein family.</text>
</comment>
<dbReference type="FunCoup" id="A0A5F8GYE3">
    <property type="interactions" value="36"/>
</dbReference>
<proteinExistence type="inferred from homology"/>
<dbReference type="Proteomes" id="UP000002280">
    <property type="component" value="Chromosome 1"/>
</dbReference>
<dbReference type="InParanoid" id="A0A5F8GYE3"/>
<dbReference type="GO" id="GO:0005576">
    <property type="term" value="C:extracellular region"/>
    <property type="evidence" value="ECO:0007669"/>
    <property type="project" value="UniProtKB-SubCell"/>
</dbReference>
<dbReference type="Gene3D" id="2.10.70.10">
    <property type="entry name" value="Complement Module, domain 1"/>
    <property type="match status" value="1"/>
</dbReference>
<dbReference type="PANTHER" id="PTHR10500">
    <property type="entry name" value="BETA-MICROSEMINOPROTEIN"/>
    <property type="match status" value="1"/>
</dbReference>
<dbReference type="Bgee" id="ENSMODG00000041128">
    <property type="expression patterns" value="Expressed in lung and 13 other cell types or tissues"/>
</dbReference>
<evidence type="ECO:0000256" key="3">
    <source>
        <dbReference type="ARBA" id="ARBA00022525"/>
    </source>
</evidence>
<keyword evidence="4" id="KW-1015">Disulfide bond</keyword>
<sequence length="135" mass="15271">MRAVTRERTNSPVEERGCQDTMNSILGVLLTWTIVMTSCDAQCYLTQLEITLGSQPEGCKDAHGVLKQFNTKWKTDDCQSCECTDQGTECCSLVKKPFLYDKNKCQEVFHKENCTYTVVEKENPLKPCEVLGYIG</sequence>
<comment type="subcellular location">
    <subcellularLocation>
        <location evidence="1 5">Secreted</location>
    </subcellularLocation>
</comment>
<organism evidence="6 7">
    <name type="scientific">Monodelphis domestica</name>
    <name type="common">Gray short-tailed opossum</name>
    <dbReference type="NCBI Taxonomy" id="13616"/>
    <lineage>
        <taxon>Eukaryota</taxon>
        <taxon>Metazoa</taxon>
        <taxon>Chordata</taxon>
        <taxon>Craniata</taxon>
        <taxon>Vertebrata</taxon>
        <taxon>Euteleostomi</taxon>
        <taxon>Mammalia</taxon>
        <taxon>Metatheria</taxon>
        <taxon>Didelphimorphia</taxon>
        <taxon>Didelphidae</taxon>
        <taxon>Monodelphis</taxon>
    </lineage>
</organism>
<protein>
    <recommendedName>
        <fullName evidence="5">Beta-microseminoprotein</fullName>
    </recommendedName>
</protein>
<reference evidence="6" key="3">
    <citation type="submission" date="2025-09" db="UniProtKB">
        <authorList>
            <consortium name="Ensembl"/>
        </authorList>
    </citation>
    <scope>IDENTIFICATION</scope>
</reference>
<evidence type="ECO:0000256" key="4">
    <source>
        <dbReference type="ARBA" id="ARBA00023157"/>
    </source>
</evidence>
<dbReference type="Gene3D" id="2.20.25.590">
    <property type="match status" value="1"/>
</dbReference>
<dbReference type="OMA" id="ETEIICC"/>
<dbReference type="Pfam" id="PF05825">
    <property type="entry name" value="PSP94"/>
    <property type="match status" value="1"/>
</dbReference>
<dbReference type="InterPro" id="IPR008735">
    <property type="entry name" value="PSP94"/>
</dbReference>
<evidence type="ECO:0000313" key="7">
    <source>
        <dbReference type="Proteomes" id="UP000002280"/>
    </source>
</evidence>
<accession>A0A5F8GYE3</accession>
<name>A0A5F8GYE3_MONDO</name>
<evidence type="ECO:0000256" key="2">
    <source>
        <dbReference type="ARBA" id="ARBA00010352"/>
    </source>
</evidence>
<reference evidence="6" key="2">
    <citation type="submission" date="2025-08" db="UniProtKB">
        <authorList>
            <consortium name="Ensembl"/>
        </authorList>
    </citation>
    <scope>IDENTIFICATION</scope>
</reference>
<dbReference type="Ensembl" id="ENSMODT00000053930.1">
    <property type="protein sequence ID" value="ENSMODP00000052590.1"/>
    <property type="gene ID" value="ENSMODG00000041128.1"/>
</dbReference>
<dbReference type="AlphaFoldDB" id="A0A5F8GYE3"/>
<dbReference type="PANTHER" id="PTHR10500:SF7">
    <property type="entry name" value="BETA-MICROSEMINOPROTEIN"/>
    <property type="match status" value="1"/>
</dbReference>